<sequence length="161" mass="18882">MITYLFQPFSTIYIAEITLKHSNKPPPSSCKHTFFSIVHPLNHYKPSVLHDNTTNKKKQKKSCPYCKKKSDNRKFHHHDLEQDFIFFSCTSIFSDSSSGGFSYDTDSLYCTKSRASSGFIPLRPKPVRTRRVIQIRKRETKESRFQLLSSNFRNQTRHKKS</sequence>
<evidence type="ECO:0000313" key="1">
    <source>
        <dbReference type="EMBL" id="CAI8619311.1"/>
    </source>
</evidence>
<reference evidence="1 2" key="1">
    <citation type="submission" date="2023-01" db="EMBL/GenBank/DDBJ databases">
        <authorList>
            <person name="Kreplak J."/>
        </authorList>
    </citation>
    <scope>NUCLEOTIDE SEQUENCE [LARGE SCALE GENOMIC DNA]</scope>
</reference>
<dbReference type="Proteomes" id="UP001157006">
    <property type="component" value="Chromosome 6"/>
</dbReference>
<dbReference type="EMBL" id="OX451741">
    <property type="protein sequence ID" value="CAI8619311.1"/>
    <property type="molecule type" value="Genomic_DNA"/>
</dbReference>
<evidence type="ECO:0000313" key="2">
    <source>
        <dbReference type="Proteomes" id="UP001157006"/>
    </source>
</evidence>
<accession>A0AAV1BAG5</accession>
<name>A0AAV1BAG5_VICFA</name>
<organism evidence="1 2">
    <name type="scientific">Vicia faba</name>
    <name type="common">Broad bean</name>
    <name type="synonym">Faba vulgaris</name>
    <dbReference type="NCBI Taxonomy" id="3906"/>
    <lineage>
        <taxon>Eukaryota</taxon>
        <taxon>Viridiplantae</taxon>
        <taxon>Streptophyta</taxon>
        <taxon>Embryophyta</taxon>
        <taxon>Tracheophyta</taxon>
        <taxon>Spermatophyta</taxon>
        <taxon>Magnoliopsida</taxon>
        <taxon>eudicotyledons</taxon>
        <taxon>Gunneridae</taxon>
        <taxon>Pentapetalae</taxon>
        <taxon>rosids</taxon>
        <taxon>fabids</taxon>
        <taxon>Fabales</taxon>
        <taxon>Fabaceae</taxon>
        <taxon>Papilionoideae</taxon>
        <taxon>50 kb inversion clade</taxon>
        <taxon>NPAAA clade</taxon>
        <taxon>Hologalegina</taxon>
        <taxon>IRL clade</taxon>
        <taxon>Fabeae</taxon>
        <taxon>Vicia</taxon>
    </lineage>
</organism>
<proteinExistence type="predicted"/>
<keyword evidence="2" id="KW-1185">Reference proteome</keyword>
<protein>
    <submittedName>
        <fullName evidence="1">Uncharacterized protein</fullName>
    </submittedName>
</protein>
<dbReference type="AlphaFoldDB" id="A0AAV1BAG5"/>
<gene>
    <name evidence="1" type="ORF">VFH_VI164360</name>
</gene>